<accession>A0A086J1M3</accession>
<comment type="caution">
    <text evidence="3">The sequence shown here is derived from an EMBL/GenBank/DDBJ whole genome shotgun (WGS) entry which is preliminary data.</text>
</comment>
<feature type="transmembrane region" description="Helical" evidence="2">
    <location>
        <begin position="252"/>
        <end position="270"/>
    </location>
</feature>
<reference evidence="3 4" key="1">
    <citation type="journal article" date="2014" name="Genome Announc.">
        <title>Genome Sequence of the Microsporidian Species Nematocida sp1 Strain ERTm6 (ATCC PRA-372).</title>
        <authorList>
            <person name="Bakowski M.A."/>
            <person name="Priest M."/>
            <person name="Young S."/>
            <person name="Cuomo C.A."/>
            <person name="Troemel E.R."/>
        </authorList>
    </citation>
    <scope>NUCLEOTIDE SEQUENCE [LARGE SCALE GENOMIC DNA]</scope>
    <source>
        <strain evidence="3 4">ERTm6</strain>
    </source>
</reference>
<feature type="region of interest" description="Disordered" evidence="1">
    <location>
        <begin position="40"/>
        <end position="111"/>
    </location>
</feature>
<keyword evidence="4" id="KW-1185">Reference proteome</keyword>
<dbReference type="HOGENOM" id="CLU_906405_0_0_1"/>
<evidence type="ECO:0000313" key="4">
    <source>
        <dbReference type="Proteomes" id="UP000054524"/>
    </source>
</evidence>
<feature type="region of interest" description="Disordered" evidence="1">
    <location>
        <begin position="149"/>
        <end position="172"/>
    </location>
</feature>
<name>A0A086J1M3_NEMA1</name>
<feature type="transmembrane region" description="Helical" evidence="2">
    <location>
        <begin position="210"/>
        <end position="231"/>
    </location>
</feature>
<dbReference type="AlphaFoldDB" id="A0A086J1M3"/>
<evidence type="ECO:0000256" key="2">
    <source>
        <dbReference type="SAM" id="Phobius"/>
    </source>
</evidence>
<proteinExistence type="predicted"/>
<sequence>MQPHTAENDVSFGEKEIEEADTFYTCKEICDVSIQELANESAPPCKRSKNKWGSNKKNISREFHSENIESGQKRGKGERIAMKKSPLATDDEETVELSAESENSGSVVDSAADEKSERTFYSSIIQMVVGEISNAYMSAQVYNQKSPMQQAEAHSTRMPEDEDTEYTSANEENNSVKPIDISVLSRVKTQRIDREAKKNRPKRQRVPSDVVMEAVYAAIFIFIAAAVGAAYSFYRAFCHIKNIGDAQFGDSTYIKCATYFILAYVIYYALSKLFGWAYLLTSFAFWILIRLILFVLTLDITQKMLNP</sequence>
<protein>
    <submittedName>
        <fullName evidence="3">Uncharacterized protein</fullName>
    </submittedName>
</protein>
<keyword evidence="2" id="KW-0472">Membrane</keyword>
<evidence type="ECO:0000313" key="3">
    <source>
        <dbReference type="EMBL" id="KFG26041.1"/>
    </source>
</evidence>
<keyword evidence="2" id="KW-0812">Transmembrane</keyword>
<feature type="transmembrane region" description="Helical" evidence="2">
    <location>
        <begin position="276"/>
        <end position="298"/>
    </location>
</feature>
<dbReference type="Proteomes" id="UP000054524">
    <property type="component" value="Unassembled WGS sequence"/>
</dbReference>
<gene>
    <name evidence="3" type="ORF">NESG_01153</name>
</gene>
<dbReference type="RefSeq" id="XP_052904596.1">
    <property type="nucleotide sequence ID" value="XM_053048791.1"/>
</dbReference>
<dbReference type="GeneID" id="77676126"/>
<feature type="compositionally biased region" description="Basic and acidic residues" evidence="1">
    <location>
        <begin position="59"/>
        <end position="81"/>
    </location>
</feature>
<keyword evidence="2" id="KW-1133">Transmembrane helix</keyword>
<evidence type="ECO:0000256" key="1">
    <source>
        <dbReference type="SAM" id="MobiDB-lite"/>
    </source>
</evidence>
<organism evidence="3 4">
    <name type="scientific">Nematocida ausubeli (strain ATCC PRA-371 / ERTm2)</name>
    <name type="common">Nematode killer fungus</name>
    <dbReference type="NCBI Taxonomy" id="1913371"/>
    <lineage>
        <taxon>Eukaryota</taxon>
        <taxon>Fungi</taxon>
        <taxon>Fungi incertae sedis</taxon>
        <taxon>Microsporidia</taxon>
        <taxon>Nematocida</taxon>
    </lineage>
</organism>
<dbReference type="EMBL" id="AKIJ01000003">
    <property type="protein sequence ID" value="KFG26041.1"/>
    <property type="molecule type" value="Genomic_DNA"/>
</dbReference>